<dbReference type="Proteomes" id="UP000163196">
    <property type="component" value="Genome"/>
</dbReference>
<dbReference type="InterPro" id="IPR004996">
    <property type="entry name" value="HSV_HEPA"/>
</dbReference>
<dbReference type="Pfam" id="PF03324">
    <property type="entry name" value="Herpes_HEPA"/>
    <property type="match status" value="1"/>
</dbReference>
<name>U6H9Z1_9BETA</name>
<reference evidence="2 3" key="2">
    <citation type="submission" date="2013-11" db="EMBL/GenBank/DDBJ databases">
        <title>Genome sequence of a novel, newly isolated strain of guinea pig cytomegalovirus: CIDMTR strain.</title>
        <authorList>
            <person name="Schleiss M.R."/>
            <person name="Hernandez-Alvarado N."/>
            <person name="Ramaraj T."/>
            <person name="Crow J.A."/>
        </authorList>
    </citation>
    <scope>NUCLEOTIDE SEQUENCE [LARGE SCALE GENOMIC DNA]</scope>
    <source>
        <strain evidence="2">CIDMTR</strain>
    </source>
</reference>
<dbReference type="GO" id="GO:0019079">
    <property type="term" value="P:viral genome replication"/>
    <property type="evidence" value="ECO:0007669"/>
    <property type="project" value="InterPro"/>
</dbReference>
<feature type="region of interest" description="Disordered" evidence="1">
    <location>
        <begin position="159"/>
        <end position="212"/>
    </location>
</feature>
<proteinExistence type="inferred from homology"/>
<feature type="compositionally biased region" description="Basic and acidic residues" evidence="1">
    <location>
        <begin position="196"/>
        <end position="206"/>
    </location>
</feature>
<sequence length="761" mass="83959">MASVLRHYTGVVCHLGLYGIKDDRPILQCLFMDMVGGDGPHLPILKSFVVLGDPIADADAVRVLRRPFDSYVRDVQRHVEFVAAKSSLLSNVLLRRGGLVGTLSRPFLPVTVGIVQPDDCIIASAERARPVRGFEDFVSAFRTARLAVVGEYSFAGADCDRQEREPQPPSKTTRSWGGTGGGGRADVEADAGQGKRRAETSRDVSDRQTQTVKKIRRGYSADSVTFSIRVGDKRYLFDTSNRGRWPVSALFSVEDHSLDVRDSARKLRIRLVTPRGFIALAFSDEQCILLLRTALKQLFEHIYADFSGVRPLFDYLGPDLFQDGFHSKSVFYTGFPNVCMYAVPGADALGRETSLDAMKEIVSCCGLPDVLGEDGKLTSGLNPDSGLSPAVSAAFPDAGDVRINGSRFVTCDFAFPADVSPADDACQPTNVQLYLSRGCIRRLTIPDFRWKIMKKCLVDNEFPFPLGLGPDGRRDRRELCHRFVSRLRGAASREILAVESFISHHVTAACTSSNLAWLLVRNGCEFFVEEDRSDFMRSETCLNTVMSCYWKKCFGGSASDDPVCNVTGRYEGAVILADGLLLVSGEAHPLAPDGSGTPGWRTVMADVSTSIVDETKANAIERLFGSDYLKNVLRSMMLRLAARRNDTAFWIERFQPGVLVREHPGLLDCAPFCGVWGSSRMAVVQPRDAALSDTIDYSVYVRRIVRCVRACVTVLVLRDRGERGCSVAGGAADPLVGKVDRLFRDVERELLRDYLCVFRIN</sequence>
<evidence type="ECO:0000313" key="2">
    <source>
        <dbReference type="EMBL" id="CDI95437.1"/>
    </source>
</evidence>
<protein>
    <submittedName>
        <fullName evidence="2">GP102</fullName>
    </submittedName>
</protein>
<evidence type="ECO:0000313" key="3">
    <source>
        <dbReference type="Proteomes" id="UP000163196"/>
    </source>
</evidence>
<organism evidence="2 3">
    <name type="scientific">Caviid herpesvirus 2 str. CIDMTR</name>
    <dbReference type="NCBI Taxonomy" id="1415526"/>
    <lineage>
        <taxon>Viruses</taxon>
        <taxon>Duplodnaviria</taxon>
        <taxon>Heunggongvirae</taxon>
        <taxon>Peploviricota</taxon>
        <taxon>Herviviricetes</taxon>
        <taxon>Herpesvirales</taxon>
        <taxon>Orthoherpesviridae</taxon>
        <taxon>Betaherpesvirinae</taxon>
        <taxon>Quwivirus</taxon>
        <taxon>Quwivirus caviidbeta2</taxon>
    </lineage>
</organism>
<evidence type="ECO:0000256" key="1">
    <source>
        <dbReference type="SAM" id="MobiDB-lite"/>
    </source>
</evidence>
<dbReference type="HAMAP" id="MF_04010">
    <property type="entry name" value="HSV_HEPA"/>
    <property type="match status" value="1"/>
</dbReference>
<dbReference type="EMBL" id="HG531783">
    <property type="protein sequence ID" value="CDI95437.1"/>
    <property type="molecule type" value="Genomic_DNA"/>
</dbReference>
<reference evidence="2 3" key="1">
    <citation type="submission" date="2013-09" db="EMBL/GenBank/DDBJ databases">
        <authorList>
            <person name="Sundararajan A."/>
        </authorList>
    </citation>
    <scope>NUCLEOTIDE SEQUENCE [LARGE SCALE GENOMIC DNA]</scope>
    <source>
        <strain evidence="2">CIDMTR</strain>
    </source>
</reference>
<accession>U6H9Z1</accession>